<dbReference type="Gene3D" id="3.40.190.10">
    <property type="entry name" value="Periplasmic binding protein-like II"/>
    <property type="match status" value="2"/>
</dbReference>
<dbReference type="eggNOG" id="COG0715">
    <property type="taxonomic scope" value="Bacteria"/>
</dbReference>
<evidence type="ECO:0000256" key="2">
    <source>
        <dbReference type="ARBA" id="ARBA00010742"/>
    </source>
</evidence>
<dbReference type="InterPro" id="IPR015168">
    <property type="entry name" value="SsuA/THI5"/>
</dbReference>
<comment type="caution">
    <text evidence="6">The sequence shown here is derived from an EMBL/GenBank/DDBJ whole genome shotgun (WGS) entry which is preliminary data.</text>
</comment>
<organism evidence="6 7">
    <name type="scientific">Tatumella morbirosei</name>
    <dbReference type="NCBI Taxonomy" id="642227"/>
    <lineage>
        <taxon>Bacteria</taxon>
        <taxon>Pseudomonadati</taxon>
        <taxon>Pseudomonadota</taxon>
        <taxon>Gammaproteobacteria</taxon>
        <taxon>Enterobacterales</taxon>
        <taxon>Erwiniaceae</taxon>
        <taxon>Tatumella</taxon>
    </lineage>
</organism>
<dbReference type="GO" id="GO:0042597">
    <property type="term" value="C:periplasmic space"/>
    <property type="evidence" value="ECO:0007669"/>
    <property type="project" value="UniProtKB-SubCell"/>
</dbReference>
<evidence type="ECO:0000259" key="5">
    <source>
        <dbReference type="Pfam" id="PF09084"/>
    </source>
</evidence>
<dbReference type="PANTHER" id="PTHR30024:SF47">
    <property type="entry name" value="TAURINE-BINDING PERIPLASMIC PROTEIN"/>
    <property type="match status" value="1"/>
</dbReference>
<evidence type="ECO:0000256" key="4">
    <source>
        <dbReference type="SAM" id="SignalP"/>
    </source>
</evidence>
<dbReference type="Pfam" id="PF09084">
    <property type="entry name" value="NMT1"/>
    <property type="match status" value="1"/>
</dbReference>
<proteinExistence type="inferred from homology"/>
<dbReference type="PANTHER" id="PTHR30024">
    <property type="entry name" value="ALIPHATIC SULFONATES-BINDING PROTEIN-RELATED"/>
    <property type="match status" value="1"/>
</dbReference>
<protein>
    <submittedName>
        <fullName evidence="6">Nitrate ABC transporter substrate-binding protein</fullName>
    </submittedName>
</protein>
<evidence type="ECO:0000256" key="1">
    <source>
        <dbReference type="ARBA" id="ARBA00004418"/>
    </source>
</evidence>
<feature type="chain" id="PRO_5001909732" evidence="4">
    <location>
        <begin position="31"/>
        <end position="337"/>
    </location>
</feature>
<dbReference type="CDD" id="cd13563">
    <property type="entry name" value="PBP2_SsuA_like_6"/>
    <property type="match status" value="1"/>
</dbReference>
<reference evidence="6" key="1">
    <citation type="submission" date="2014-12" db="EMBL/GenBank/DDBJ databases">
        <title>The draft genome of the Tatumella morbirosei type strain, LMG23360T isolated from pineapple rot.</title>
        <authorList>
            <person name="Smits T.H."/>
            <person name="Palmer M."/>
            <person name="Venter S.N."/>
            <person name="Duffy B."/>
            <person name="Steenkamp E.T."/>
            <person name="Chan W.Y."/>
            <person name="Coutinho T.A."/>
            <person name="Coetzee M.P."/>
            <person name="De Maayer P."/>
        </authorList>
    </citation>
    <scope>NUCLEOTIDE SEQUENCE [LARGE SCALE GENOMIC DNA]</scope>
    <source>
        <strain evidence="6">LMG 23360</strain>
    </source>
</reference>
<comment type="subcellular location">
    <subcellularLocation>
        <location evidence="1">Periplasm</location>
    </subcellularLocation>
</comment>
<gene>
    <name evidence="6" type="ORF">HA49_14595</name>
</gene>
<dbReference type="STRING" id="642227.HA49_14595"/>
<dbReference type="Proteomes" id="UP000029577">
    <property type="component" value="Unassembled WGS sequence"/>
</dbReference>
<feature type="signal peptide" evidence="4">
    <location>
        <begin position="1"/>
        <end position="30"/>
    </location>
</feature>
<dbReference type="SUPFAM" id="SSF53850">
    <property type="entry name" value="Periplasmic binding protein-like II"/>
    <property type="match status" value="1"/>
</dbReference>
<evidence type="ECO:0000256" key="3">
    <source>
        <dbReference type="ARBA" id="ARBA00022729"/>
    </source>
</evidence>
<feature type="domain" description="SsuA/THI5-like" evidence="5">
    <location>
        <begin position="45"/>
        <end position="252"/>
    </location>
</feature>
<dbReference type="RefSeq" id="WP_038021210.1">
    <property type="nucleotide sequence ID" value="NZ_JPKR02000003.1"/>
</dbReference>
<accession>A0A095T5R0</accession>
<evidence type="ECO:0000313" key="6">
    <source>
        <dbReference type="EMBL" id="KGD72022.1"/>
    </source>
</evidence>
<keyword evidence="7" id="KW-1185">Reference proteome</keyword>
<keyword evidence="3 4" id="KW-0732">Signal</keyword>
<evidence type="ECO:0000313" key="7">
    <source>
        <dbReference type="Proteomes" id="UP000029577"/>
    </source>
</evidence>
<name>A0A095T5R0_9GAMM</name>
<dbReference type="EMBL" id="JPKR02000003">
    <property type="protein sequence ID" value="KGD72022.1"/>
    <property type="molecule type" value="Genomic_DNA"/>
</dbReference>
<dbReference type="AlphaFoldDB" id="A0A095T5R0"/>
<comment type="similarity">
    <text evidence="2">Belongs to the bacterial solute-binding protein SsuA/TauA family.</text>
</comment>
<sequence length="337" mass="36711">MNARMPIFKYRLLSAITGIALLGAASQASAVENIKIGTVVWVGQAPFYLAEKLDFFKKYNLHATLQFFSDPALIPSAMLSGAVNAGTLTYDQVLTYNAKKIPQRVVMPIDFSYGGDAIVADKDIHSVADFKGKSVGYSPNSTSEFLLTYALQSNNMSYKDINPISIDGQAVPGAMVSGSLPVGVTYAPYITKLTDMKSGKFHVVYSSKQAPGLIADVLVVDQDQIDKHPEAVEGMMRAYLDGMKYLQAHPDESAKIIAPILGVPVSDVKQQLSLVYNVSLKDMHQSFEQNSSTKSLWGSGKIIGDILIKNKQITAIPDIRQTYNDSFVKKIENSPGE</sequence>